<keyword evidence="3" id="KW-1185">Reference proteome</keyword>
<feature type="region of interest" description="Disordered" evidence="1">
    <location>
        <begin position="115"/>
        <end position="165"/>
    </location>
</feature>
<proteinExistence type="predicted"/>
<gene>
    <name evidence="2" type="ORF">BJ965_000654</name>
</gene>
<name>A0A7W7DK44_9ACTN</name>
<sequence>MFQIAPRPTACGKTVAGPHPGHTVQRLLPGAEGGETETVHRGGELVQECDAFVECEAGEEVVDAQVQGGGGVAEEGRRAFGHVLRSLEEEEKQEEKQEEDLEAELAVVREQMSQVRSASMFRRPDPDVKTFTQAHTDPQKTPPTPHSPMVSGKNDASLVTPQVVP</sequence>
<dbReference type="AlphaFoldDB" id="A0A7W7DK44"/>
<accession>A0A7W7DK44</accession>
<evidence type="ECO:0000313" key="3">
    <source>
        <dbReference type="Proteomes" id="UP000565089"/>
    </source>
</evidence>
<organism evidence="2 3">
    <name type="scientific">Streptomyces luteogriseus</name>
    <dbReference type="NCBI Taxonomy" id="68233"/>
    <lineage>
        <taxon>Bacteria</taxon>
        <taxon>Bacillati</taxon>
        <taxon>Actinomycetota</taxon>
        <taxon>Actinomycetes</taxon>
        <taxon>Kitasatosporales</taxon>
        <taxon>Streptomycetaceae</taxon>
        <taxon>Streptomyces</taxon>
    </lineage>
</organism>
<comment type="caution">
    <text evidence="2">The sequence shown here is derived from an EMBL/GenBank/DDBJ whole genome shotgun (WGS) entry which is preliminary data.</text>
</comment>
<reference evidence="2 3" key="1">
    <citation type="submission" date="2020-08" db="EMBL/GenBank/DDBJ databases">
        <title>Sequencing the genomes of 1000 actinobacteria strains.</title>
        <authorList>
            <person name="Klenk H.-P."/>
        </authorList>
    </citation>
    <scope>NUCLEOTIDE SEQUENCE [LARGE SCALE GENOMIC DNA]</scope>
    <source>
        <strain evidence="2 3">DSM 40483</strain>
    </source>
</reference>
<evidence type="ECO:0000256" key="1">
    <source>
        <dbReference type="SAM" id="MobiDB-lite"/>
    </source>
</evidence>
<evidence type="ECO:0000313" key="2">
    <source>
        <dbReference type="EMBL" id="MBB4710772.1"/>
    </source>
</evidence>
<dbReference type="Proteomes" id="UP000565089">
    <property type="component" value="Unassembled WGS sequence"/>
</dbReference>
<protein>
    <submittedName>
        <fullName evidence="2">Uncharacterized protein</fullName>
    </submittedName>
</protein>
<dbReference type="EMBL" id="JACHMS010000001">
    <property type="protein sequence ID" value="MBB4710772.1"/>
    <property type="molecule type" value="Genomic_DNA"/>
</dbReference>